<comment type="similarity">
    <text evidence="2 11">Belongs to the calycin superfamily. Lipocalin family.</text>
</comment>
<name>A0A8C6LE55_NOTFU</name>
<dbReference type="GO" id="GO:0005576">
    <property type="term" value="C:extracellular region"/>
    <property type="evidence" value="ECO:0007669"/>
    <property type="project" value="UniProtKB-SubCell"/>
</dbReference>
<protein>
    <recommendedName>
        <fullName evidence="3">Apolipoprotein D</fullName>
    </recommendedName>
</protein>
<dbReference type="Proteomes" id="UP000694548">
    <property type="component" value="Chromosome sgr09"/>
</dbReference>
<evidence type="ECO:0000256" key="8">
    <source>
        <dbReference type="ARBA" id="ARBA00023157"/>
    </source>
</evidence>
<evidence type="ECO:0000256" key="6">
    <source>
        <dbReference type="ARBA" id="ARBA00022729"/>
    </source>
</evidence>
<dbReference type="GeneTree" id="ENSGT00510000046981"/>
<dbReference type="GO" id="GO:0008289">
    <property type="term" value="F:lipid binding"/>
    <property type="evidence" value="ECO:0007669"/>
    <property type="project" value="UniProtKB-KW"/>
</dbReference>
<sequence length="191" mass="21349">RKMSLIWIFSVILLFALAADAQVIMPGRCPNAAVQEKFDAARYLGKWFEIQRLPNSFQLGHCCTATYSLESAGVVGVLNRELLANGTISEINGIAKPSPIEPAKLLVYFFEDAPPSPYWVLSTDYDSYALVYSCTDLGVIHVDFTWILSRTPTLPEETLQELHNILLSNKVQVNKLLSTNQDEAYCSVMNQ</sequence>
<dbReference type="Gene3D" id="2.40.128.20">
    <property type="match status" value="1"/>
</dbReference>
<dbReference type="GO" id="GO:0007420">
    <property type="term" value="P:brain development"/>
    <property type="evidence" value="ECO:0007669"/>
    <property type="project" value="InterPro"/>
</dbReference>
<dbReference type="GO" id="GO:0000302">
    <property type="term" value="P:response to reactive oxygen species"/>
    <property type="evidence" value="ECO:0007669"/>
    <property type="project" value="TreeGrafter"/>
</dbReference>
<dbReference type="GO" id="GO:0006869">
    <property type="term" value="P:lipid transport"/>
    <property type="evidence" value="ECO:0007669"/>
    <property type="project" value="InterPro"/>
</dbReference>
<comment type="subcellular location">
    <subcellularLocation>
        <location evidence="1">Secreted</location>
    </subcellularLocation>
</comment>
<dbReference type="PIRSF" id="PIRSF036893">
    <property type="entry name" value="Lipocalin_ApoD"/>
    <property type="match status" value="1"/>
</dbReference>
<keyword evidence="14" id="KW-1185">Reference proteome</keyword>
<keyword evidence="4" id="KW-0813">Transport</keyword>
<dbReference type="PRINTS" id="PR00179">
    <property type="entry name" value="LIPOCALIN"/>
</dbReference>
<evidence type="ECO:0000256" key="3">
    <source>
        <dbReference type="ARBA" id="ARBA00019890"/>
    </source>
</evidence>
<reference evidence="13" key="1">
    <citation type="submission" date="2014-08" db="EMBL/GenBank/DDBJ databases">
        <authorList>
            <person name="Senf B."/>
            <person name="Petzold A."/>
            <person name="Downie B.R."/>
            <person name="Koch P."/>
            <person name="Platzer M."/>
        </authorList>
    </citation>
    <scope>NUCLEOTIDE SEQUENCE [LARGE SCALE GENOMIC DNA]</scope>
    <source>
        <strain evidence="13">GRZ</strain>
    </source>
</reference>
<evidence type="ECO:0000256" key="4">
    <source>
        <dbReference type="ARBA" id="ARBA00022448"/>
    </source>
</evidence>
<dbReference type="GO" id="GO:0042246">
    <property type="term" value="P:tissue regeneration"/>
    <property type="evidence" value="ECO:0007669"/>
    <property type="project" value="InterPro"/>
</dbReference>
<dbReference type="PRINTS" id="PR01219">
    <property type="entry name" value="APOLIPOPROTD"/>
</dbReference>
<dbReference type="PANTHER" id="PTHR10612">
    <property type="entry name" value="APOLIPOPROTEIN D"/>
    <property type="match status" value="1"/>
</dbReference>
<dbReference type="GO" id="GO:0006629">
    <property type="term" value="P:lipid metabolic process"/>
    <property type="evidence" value="ECO:0007669"/>
    <property type="project" value="TreeGrafter"/>
</dbReference>
<evidence type="ECO:0000313" key="14">
    <source>
        <dbReference type="Proteomes" id="UP000694548"/>
    </source>
</evidence>
<evidence type="ECO:0000256" key="7">
    <source>
        <dbReference type="ARBA" id="ARBA00023121"/>
    </source>
</evidence>
<dbReference type="PANTHER" id="PTHR10612:SF58">
    <property type="entry name" value="APOLIPOPROTEIN D"/>
    <property type="match status" value="1"/>
</dbReference>
<evidence type="ECO:0000256" key="10">
    <source>
        <dbReference type="ARBA" id="ARBA00023283"/>
    </source>
</evidence>
<evidence type="ECO:0000313" key="13">
    <source>
        <dbReference type="Ensembl" id="ENSNFUP00015016250.1"/>
    </source>
</evidence>
<accession>A0A8C6LE55</accession>
<feature type="chain" id="PRO_5034362585" description="Apolipoprotein D" evidence="11">
    <location>
        <begin position="22"/>
        <end position="191"/>
    </location>
</feature>
<gene>
    <name evidence="13" type="primary">apoda.2</name>
</gene>
<dbReference type="PRINTS" id="PR02058">
    <property type="entry name" value="APODVERTBRTE"/>
</dbReference>
<reference evidence="13" key="2">
    <citation type="submission" date="2025-08" db="UniProtKB">
        <authorList>
            <consortium name="Ensembl"/>
        </authorList>
    </citation>
    <scope>IDENTIFICATION</scope>
</reference>
<dbReference type="AlphaFoldDB" id="A0A8C6LE55"/>
<dbReference type="Pfam" id="PF08212">
    <property type="entry name" value="Lipocalin_2"/>
    <property type="match status" value="1"/>
</dbReference>
<evidence type="ECO:0000256" key="5">
    <source>
        <dbReference type="ARBA" id="ARBA00022525"/>
    </source>
</evidence>
<dbReference type="InterPro" id="IPR022271">
    <property type="entry name" value="Lipocalin_ApoD"/>
</dbReference>
<dbReference type="CDD" id="cd19437">
    <property type="entry name" value="lipocalin_apoD-like"/>
    <property type="match status" value="1"/>
</dbReference>
<dbReference type="InterPro" id="IPR012674">
    <property type="entry name" value="Calycin"/>
</dbReference>
<keyword evidence="9" id="KW-0325">Glycoprotein</keyword>
<reference evidence="13" key="3">
    <citation type="submission" date="2025-09" db="UniProtKB">
        <authorList>
            <consortium name="Ensembl"/>
        </authorList>
    </citation>
    <scope>IDENTIFICATION</scope>
</reference>
<evidence type="ECO:0000256" key="11">
    <source>
        <dbReference type="PIRNR" id="PIRNR036893"/>
    </source>
</evidence>
<feature type="domain" description="Lipocalin/cytosolic fatty-acid binding" evidence="12">
    <location>
        <begin position="39"/>
        <end position="179"/>
    </location>
</feature>
<dbReference type="GO" id="GO:0005737">
    <property type="term" value="C:cytoplasm"/>
    <property type="evidence" value="ECO:0007669"/>
    <property type="project" value="TreeGrafter"/>
</dbReference>
<keyword evidence="10" id="KW-0873">Pyrrolidone carboxylic acid</keyword>
<dbReference type="Ensembl" id="ENSNFUT00015017020.1">
    <property type="protein sequence ID" value="ENSNFUP00015016250.1"/>
    <property type="gene ID" value="ENSNFUG00015007755.1"/>
</dbReference>
<dbReference type="InterPro" id="IPR000566">
    <property type="entry name" value="Lipocln_cytosolic_FA-bd_dom"/>
</dbReference>
<organism evidence="13 14">
    <name type="scientific">Nothobranchius furzeri</name>
    <name type="common">Turquoise killifish</name>
    <dbReference type="NCBI Taxonomy" id="105023"/>
    <lineage>
        <taxon>Eukaryota</taxon>
        <taxon>Metazoa</taxon>
        <taxon>Chordata</taxon>
        <taxon>Craniata</taxon>
        <taxon>Vertebrata</taxon>
        <taxon>Euteleostomi</taxon>
        <taxon>Actinopterygii</taxon>
        <taxon>Neopterygii</taxon>
        <taxon>Teleostei</taxon>
        <taxon>Neoteleostei</taxon>
        <taxon>Acanthomorphata</taxon>
        <taxon>Ovalentaria</taxon>
        <taxon>Atherinomorphae</taxon>
        <taxon>Cyprinodontiformes</taxon>
        <taxon>Nothobranchiidae</taxon>
        <taxon>Nothobranchius</taxon>
    </lineage>
</organism>
<dbReference type="SUPFAM" id="SSF50814">
    <property type="entry name" value="Lipocalins"/>
    <property type="match status" value="1"/>
</dbReference>
<proteinExistence type="inferred from homology"/>
<keyword evidence="6 11" id="KW-0732">Signal</keyword>
<keyword evidence="5" id="KW-0964">Secreted</keyword>
<feature type="signal peptide" evidence="11">
    <location>
        <begin position="1"/>
        <end position="21"/>
    </location>
</feature>
<dbReference type="InterPro" id="IPR002969">
    <property type="entry name" value="ApolipopD"/>
</dbReference>
<evidence type="ECO:0000256" key="1">
    <source>
        <dbReference type="ARBA" id="ARBA00004613"/>
    </source>
</evidence>
<dbReference type="FunFam" id="2.40.128.20:FF:000003">
    <property type="entry name" value="Apolipoprotein D"/>
    <property type="match status" value="1"/>
</dbReference>
<evidence type="ECO:0000256" key="9">
    <source>
        <dbReference type="ARBA" id="ARBA00023180"/>
    </source>
</evidence>
<keyword evidence="7" id="KW-0446">Lipid-binding</keyword>
<dbReference type="InterPro" id="IPR026222">
    <property type="entry name" value="ApoD_vertbrte"/>
</dbReference>
<evidence type="ECO:0000259" key="12">
    <source>
        <dbReference type="Pfam" id="PF08212"/>
    </source>
</evidence>
<evidence type="ECO:0000256" key="2">
    <source>
        <dbReference type="ARBA" id="ARBA00006889"/>
    </source>
</evidence>
<keyword evidence="8" id="KW-1015">Disulfide bond</keyword>